<evidence type="ECO:0000313" key="3">
    <source>
        <dbReference type="Proteomes" id="UP000277871"/>
    </source>
</evidence>
<name>A0A3L9KZZ3_9MICC</name>
<keyword evidence="3" id="KW-1185">Reference proteome</keyword>
<sequence>MVTHWNRTPGRWTVPLLVLTTLLAVAAVVVHVLGQGNPSLNATGGLRNILWVATFVAGFVTYLSARGGRRR</sequence>
<evidence type="ECO:0000313" key="2">
    <source>
        <dbReference type="EMBL" id="RLY92233.1"/>
    </source>
</evidence>
<keyword evidence="1" id="KW-1133">Transmembrane helix</keyword>
<comment type="caution">
    <text evidence="2">The sequence shown here is derived from an EMBL/GenBank/DDBJ whole genome shotgun (WGS) entry which is preliminary data.</text>
</comment>
<dbReference type="RefSeq" id="WP_121864898.1">
    <property type="nucleotide sequence ID" value="NZ_RDEX01000002.1"/>
</dbReference>
<keyword evidence="1" id="KW-0472">Membrane</keyword>
<dbReference type="AlphaFoldDB" id="A0A3L9KZZ3"/>
<dbReference type="EMBL" id="RDEX01000002">
    <property type="protein sequence ID" value="RLY92233.1"/>
    <property type="molecule type" value="Genomic_DNA"/>
</dbReference>
<dbReference type="Proteomes" id="UP000277871">
    <property type="component" value="Unassembled WGS sequence"/>
</dbReference>
<evidence type="ECO:0008006" key="4">
    <source>
        <dbReference type="Google" id="ProtNLM"/>
    </source>
</evidence>
<feature type="transmembrane region" description="Helical" evidence="1">
    <location>
        <begin position="12"/>
        <end position="33"/>
    </location>
</feature>
<keyword evidence="1" id="KW-0812">Transmembrane</keyword>
<proteinExistence type="predicted"/>
<protein>
    <recommendedName>
        <fullName evidence="4">DUF2530 domain-containing protein</fullName>
    </recommendedName>
</protein>
<evidence type="ECO:0000256" key="1">
    <source>
        <dbReference type="SAM" id="Phobius"/>
    </source>
</evidence>
<gene>
    <name evidence="2" type="ORF">EAE32_08750</name>
</gene>
<feature type="transmembrane region" description="Helical" evidence="1">
    <location>
        <begin position="45"/>
        <end position="65"/>
    </location>
</feature>
<organism evidence="2 3">
    <name type="scientific">Kocuria tytonicola</name>
    <dbReference type="NCBI Taxonomy" id="2055946"/>
    <lineage>
        <taxon>Bacteria</taxon>
        <taxon>Bacillati</taxon>
        <taxon>Actinomycetota</taxon>
        <taxon>Actinomycetes</taxon>
        <taxon>Micrococcales</taxon>
        <taxon>Micrococcaceae</taxon>
        <taxon>Kocuria</taxon>
    </lineage>
</organism>
<accession>A0A3L9KZZ3</accession>
<reference evidence="2 3" key="1">
    <citation type="submission" date="2018-10" db="EMBL/GenBank/DDBJ databases">
        <title>Kocuria tytonicola, new bacteria from the preen glands of American barn owls (Tyto furcata).</title>
        <authorList>
            <person name="Braun M.S."/>
            <person name="Wang E."/>
            <person name="Zimmermann S."/>
            <person name="Boutin S."/>
            <person name="Wagner H."/>
            <person name="Wink M."/>
        </authorList>
    </citation>
    <scope>NUCLEOTIDE SEQUENCE [LARGE SCALE GENOMIC DNA]</scope>
    <source>
        <strain evidence="2 3">473</strain>
    </source>
</reference>